<sequence>MVDVLWGLGGMVVVLAIAVAFSVDRRAIRLRTVAGALALQVGFAVVVLYWPAGQRALEVVSDGVQAAIGASRDGIEFVFGPALPAEGVVFAFQVLPVIIFFAALTSVLYHLGALQQVVRVIGGGLAKALGTTRPESMNAAANIFVGQTEAPLVIRPYVAGMTRSELFAVMVGGLSTVAGSVLVGYALLGAQLEYLLAASFMAAPAALLMAKLVFPEGAADTRRRPGSEKTRRRRWSEKLRLRRGEQAEMAARPADSAAATDDAAAPLDDNTRDEHAPAAEQRGATTDVLKHRNVIDAAAAGASDGLHLALNVGAMLIAFIALVALLNLLLGAVGGLFGVDDLTFEQILGWVFAPLMFLVGVPWAEAVPAGSFIGQKVVLNEFVAFSNFGPVVETFSTKAQAVITFALTGFANLGSLAILLGGLGGIAPERRSDIAQLGLRAVLCGTLANLMSAAIAGILIG</sequence>
<evidence type="ECO:0000256" key="8">
    <source>
        <dbReference type="SAM" id="Phobius"/>
    </source>
</evidence>
<dbReference type="Pfam" id="PF01773">
    <property type="entry name" value="Nucleos_tra2_N"/>
    <property type="match status" value="1"/>
</dbReference>
<evidence type="ECO:0000256" key="2">
    <source>
        <dbReference type="ARBA" id="ARBA00009033"/>
    </source>
</evidence>
<dbReference type="InterPro" id="IPR011642">
    <property type="entry name" value="Gate_dom"/>
</dbReference>
<keyword evidence="6 8" id="KW-0472">Membrane</keyword>
<dbReference type="PANTHER" id="PTHR10590">
    <property type="entry name" value="SODIUM/NUCLEOSIDE COTRANSPORTER"/>
    <property type="match status" value="1"/>
</dbReference>
<feature type="transmembrane region" description="Helical" evidence="8">
    <location>
        <begin position="401"/>
        <end position="425"/>
    </location>
</feature>
<feature type="domain" description="Concentrative nucleoside transporter C-terminal" evidence="10">
    <location>
        <begin position="194"/>
        <end position="457"/>
    </location>
</feature>
<feature type="domain" description="Concentrative nucleoside transporter N-terminal" evidence="9">
    <location>
        <begin position="10"/>
        <end position="81"/>
    </location>
</feature>
<evidence type="ECO:0000256" key="4">
    <source>
        <dbReference type="ARBA" id="ARBA00022692"/>
    </source>
</evidence>
<evidence type="ECO:0000259" key="11">
    <source>
        <dbReference type="Pfam" id="PF07670"/>
    </source>
</evidence>
<dbReference type="InterPro" id="IPR011657">
    <property type="entry name" value="CNT_C_dom"/>
</dbReference>
<feature type="compositionally biased region" description="Basic and acidic residues" evidence="7">
    <location>
        <begin position="236"/>
        <end position="246"/>
    </location>
</feature>
<feature type="compositionally biased region" description="Basic and acidic residues" evidence="7">
    <location>
        <begin position="219"/>
        <end position="229"/>
    </location>
</feature>
<feature type="transmembrane region" description="Helical" evidence="8">
    <location>
        <begin position="312"/>
        <end position="335"/>
    </location>
</feature>
<dbReference type="InterPro" id="IPR002668">
    <property type="entry name" value="CNT_N_dom"/>
</dbReference>
<dbReference type="Proteomes" id="UP001233673">
    <property type="component" value="Unassembled WGS sequence"/>
</dbReference>
<name>A0ABT9I8W0_9ACTN</name>
<comment type="caution">
    <text evidence="12">The sequence shown here is derived from an EMBL/GenBank/DDBJ whole genome shotgun (WGS) entry which is preliminary data.</text>
</comment>
<dbReference type="RefSeq" id="WP_305998722.1">
    <property type="nucleotide sequence ID" value="NZ_JASNFN010000004.1"/>
</dbReference>
<keyword evidence="3" id="KW-1003">Cell membrane</keyword>
<evidence type="ECO:0000256" key="7">
    <source>
        <dbReference type="SAM" id="MobiDB-lite"/>
    </source>
</evidence>
<feature type="compositionally biased region" description="Low complexity" evidence="7">
    <location>
        <begin position="247"/>
        <end position="268"/>
    </location>
</feature>
<accession>A0ABT9I8W0</accession>
<organism evidence="12 13">
    <name type="scientific">Blastococcus carthaginiensis</name>
    <dbReference type="NCBI Taxonomy" id="3050034"/>
    <lineage>
        <taxon>Bacteria</taxon>
        <taxon>Bacillati</taxon>
        <taxon>Actinomycetota</taxon>
        <taxon>Actinomycetes</taxon>
        <taxon>Geodermatophilales</taxon>
        <taxon>Geodermatophilaceae</taxon>
        <taxon>Blastococcus</taxon>
    </lineage>
</organism>
<dbReference type="Pfam" id="PF07662">
    <property type="entry name" value="Nucleos_tra2_C"/>
    <property type="match status" value="1"/>
</dbReference>
<comment type="similarity">
    <text evidence="2">Belongs to the concentrative nucleoside transporter (CNT) (TC 2.A.41) family.</text>
</comment>
<feature type="transmembrane region" description="Helical" evidence="8">
    <location>
        <begin position="30"/>
        <end position="50"/>
    </location>
</feature>
<keyword evidence="5 8" id="KW-1133">Transmembrane helix</keyword>
<feature type="transmembrane region" description="Helical" evidence="8">
    <location>
        <begin position="166"/>
        <end position="188"/>
    </location>
</feature>
<evidence type="ECO:0000256" key="5">
    <source>
        <dbReference type="ARBA" id="ARBA00022989"/>
    </source>
</evidence>
<keyword evidence="4 8" id="KW-0812">Transmembrane</keyword>
<comment type="subcellular location">
    <subcellularLocation>
        <location evidence="1">Cell membrane</location>
        <topology evidence="1">Multi-pass membrane protein</topology>
    </subcellularLocation>
</comment>
<keyword evidence="13" id="KW-1185">Reference proteome</keyword>
<reference evidence="13" key="1">
    <citation type="submission" date="2023-05" db="EMBL/GenBank/DDBJ databases">
        <title>Draft genome of Pseudofrankia sp. BMG5.37.</title>
        <authorList>
            <person name="Gtari M."/>
            <person name="Ghodhbane F."/>
            <person name="Sbissi I."/>
        </authorList>
    </citation>
    <scope>NUCLEOTIDE SEQUENCE [LARGE SCALE GENOMIC DNA]</scope>
    <source>
        <strain evidence="13">BMG 814</strain>
    </source>
</reference>
<feature type="transmembrane region" description="Helical" evidence="8">
    <location>
        <begin position="347"/>
        <end position="365"/>
    </location>
</feature>
<dbReference type="InterPro" id="IPR008276">
    <property type="entry name" value="C_nuclsd_transpt"/>
</dbReference>
<feature type="region of interest" description="Disordered" evidence="7">
    <location>
        <begin position="219"/>
        <end position="284"/>
    </location>
</feature>
<feature type="transmembrane region" description="Helical" evidence="8">
    <location>
        <begin position="6"/>
        <end position="23"/>
    </location>
</feature>
<feature type="transmembrane region" description="Helical" evidence="8">
    <location>
        <begin position="88"/>
        <end position="109"/>
    </location>
</feature>
<protein>
    <submittedName>
        <fullName evidence="12">Nucleoside transporter C-terminal domain-containing protein</fullName>
    </submittedName>
</protein>
<evidence type="ECO:0000256" key="6">
    <source>
        <dbReference type="ARBA" id="ARBA00023136"/>
    </source>
</evidence>
<evidence type="ECO:0000313" key="12">
    <source>
        <dbReference type="EMBL" id="MDP5182015.1"/>
    </source>
</evidence>
<dbReference type="Pfam" id="PF07670">
    <property type="entry name" value="Gate"/>
    <property type="match status" value="1"/>
</dbReference>
<feature type="transmembrane region" description="Helical" evidence="8">
    <location>
        <begin position="437"/>
        <end position="460"/>
    </location>
</feature>
<dbReference type="EMBL" id="JASNFN010000004">
    <property type="protein sequence ID" value="MDP5182015.1"/>
    <property type="molecule type" value="Genomic_DNA"/>
</dbReference>
<feature type="transmembrane region" description="Helical" evidence="8">
    <location>
        <begin position="194"/>
        <end position="214"/>
    </location>
</feature>
<dbReference type="PANTHER" id="PTHR10590:SF4">
    <property type="entry name" value="SOLUTE CARRIER FAMILY 28 MEMBER 3"/>
    <property type="match status" value="1"/>
</dbReference>
<proteinExistence type="inferred from homology"/>
<feature type="domain" description="Nucleoside transporter/FeoB GTPase Gate" evidence="11">
    <location>
        <begin position="91"/>
        <end position="189"/>
    </location>
</feature>
<evidence type="ECO:0000259" key="9">
    <source>
        <dbReference type="Pfam" id="PF01773"/>
    </source>
</evidence>
<evidence type="ECO:0000256" key="1">
    <source>
        <dbReference type="ARBA" id="ARBA00004651"/>
    </source>
</evidence>
<evidence type="ECO:0000256" key="3">
    <source>
        <dbReference type="ARBA" id="ARBA00022475"/>
    </source>
</evidence>
<evidence type="ECO:0000259" key="10">
    <source>
        <dbReference type="Pfam" id="PF07662"/>
    </source>
</evidence>
<evidence type="ECO:0000313" key="13">
    <source>
        <dbReference type="Proteomes" id="UP001233673"/>
    </source>
</evidence>
<gene>
    <name evidence="12" type="ORF">QOZ88_05145</name>
</gene>